<dbReference type="AlphaFoldDB" id="A0AAN7L9W8"/>
<organism evidence="1 2">
    <name type="scientific">Trapa natans</name>
    <name type="common">Water chestnut</name>
    <dbReference type="NCBI Taxonomy" id="22666"/>
    <lineage>
        <taxon>Eukaryota</taxon>
        <taxon>Viridiplantae</taxon>
        <taxon>Streptophyta</taxon>
        <taxon>Embryophyta</taxon>
        <taxon>Tracheophyta</taxon>
        <taxon>Spermatophyta</taxon>
        <taxon>Magnoliopsida</taxon>
        <taxon>eudicotyledons</taxon>
        <taxon>Gunneridae</taxon>
        <taxon>Pentapetalae</taxon>
        <taxon>rosids</taxon>
        <taxon>malvids</taxon>
        <taxon>Myrtales</taxon>
        <taxon>Lythraceae</taxon>
        <taxon>Trapa</taxon>
    </lineage>
</organism>
<gene>
    <name evidence="1" type="ORF">SAY86_016183</name>
</gene>
<protein>
    <submittedName>
        <fullName evidence="1">Uncharacterized protein</fullName>
    </submittedName>
</protein>
<evidence type="ECO:0000313" key="2">
    <source>
        <dbReference type="Proteomes" id="UP001346149"/>
    </source>
</evidence>
<keyword evidence="2" id="KW-1185">Reference proteome</keyword>
<accession>A0AAN7L9W8</accession>
<proteinExistence type="predicted"/>
<dbReference type="Proteomes" id="UP001346149">
    <property type="component" value="Unassembled WGS sequence"/>
</dbReference>
<sequence length="189" mass="21291">MWNPDGCDGARVGGGGRGGAFVDLLKQSDWSRNRESSLTRVDLDWHHLDLGRSGDTLGDSAPPEFRGRFQQWGNYFPCLLCARKVIYRGQERRIFTCYPDNDLETTKEIMEARDISSFLWLSVAESLGREGREGLLKSFIMILSGAVSERRSSTKKQSIKRVKEDNLDLVIANSHLSVQQLSCTSLHIP</sequence>
<evidence type="ECO:0000313" key="1">
    <source>
        <dbReference type="EMBL" id="KAK4782081.1"/>
    </source>
</evidence>
<dbReference type="EMBL" id="JAXQNO010000016">
    <property type="protein sequence ID" value="KAK4782081.1"/>
    <property type="molecule type" value="Genomic_DNA"/>
</dbReference>
<comment type="caution">
    <text evidence="1">The sequence shown here is derived from an EMBL/GenBank/DDBJ whole genome shotgun (WGS) entry which is preliminary data.</text>
</comment>
<name>A0AAN7L9W8_TRANT</name>
<reference evidence="1 2" key="1">
    <citation type="journal article" date="2023" name="Hortic Res">
        <title>Pangenome of water caltrop reveals structural variations and asymmetric subgenome divergence after allopolyploidization.</title>
        <authorList>
            <person name="Zhang X."/>
            <person name="Chen Y."/>
            <person name="Wang L."/>
            <person name="Yuan Y."/>
            <person name="Fang M."/>
            <person name="Shi L."/>
            <person name="Lu R."/>
            <person name="Comes H.P."/>
            <person name="Ma Y."/>
            <person name="Chen Y."/>
            <person name="Huang G."/>
            <person name="Zhou Y."/>
            <person name="Zheng Z."/>
            <person name="Qiu Y."/>
        </authorList>
    </citation>
    <scope>NUCLEOTIDE SEQUENCE [LARGE SCALE GENOMIC DNA]</scope>
    <source>
        <strain evidence="1">F231</strain>
    </source>
</reference>